<dbReference type="Proteomes" id="UP000241848">
    <property type="component" value="Unassembled WGS sequence"/>
</dbReference>
<dbReference type="InterPro" id="IPR036873">
    <property type="entry name" value="Rhodanese-like_dom_sf"/>
</dbReference>
<dbReference type="PANTHER" id="PTHR43031">
    <property type="entry name" value="FAD-DEPENDENT OXIDOREDUCTASE"/>
    <property type="match status" value="1"/>
</dbReference>
<dbReference type="SUPFAM" id="SSF46785">
    <property type="entry name" value="Winged helix' DNA-binding domain"/>
    <property type="match status" value="1"/>
</dbReference>
<proteinExistence type="predicted"/>
<dbReference type="Gene3D" id="3.40.250.10">
    <property type="entry name" value="Rhodanese-like domain"/>
    <property type="match status" value="1"/>
</dbReference>
<evidence type="ECO:0000313" key="4">
    <source>
        <dbReference type="Proteomes" id="UP000241848"/>
    </source>
</evidence>
<sequence length="225" mass="25135">MDFDRAFKDAIYEQIARAGRALAHPRRLELLDLLCQGPMTVESLARKSAMSIGNTSQHLQHLKDAHLVRAQVRGTTRLYRLNDAAACDLFRSLRSYAEQHYADMHAITQAFLHDREALEAIDAATLSRRLQEDAVILLDVRPPEEFAAGHWPGAISMPLEDLSSHSVNLPHDRTIVAYCRGPYCVLAVHAVEILRDQGFSAVRLTEGVADWRAQGLAVEVEDQTS</sequence>
<dbReference type="SUPFAM" id="SSF52821">
    <property type="entry name" value="Rhodanese/Cell cycle control phosphatase"/>
    <property type="match status" value="1"/>
</dbReference>
<dbReference type="PROSITE" id="PS50987">
    <property type="entry name" value="HTH_ARSR_2"/>
    <property type="match status" value="1"/>
</dbReference>
<dbReference type="InterPro" id="IPR001763">
    <property type="entry name" value="Rhodanese-like_dom"/>
</dbReference>
<dbReference type="InterPro" id="IPR001845">
    <property type="entry name" value="HTH_ArsR_DNA-bd_dom"/>
</dbReference>
<name>A0A2T2WEG4_9FIRM</name>
<dbReference type="CDD" id="cd00090">
    <property type="entry name" value="HTH_ARSR"/>
    <property type="match status" value="1"/>
</dbReference>
<accession>A0A2T2WEG4</accession>
<dbReference type="EMBL" id="PXYV01000055">
    <property type="protein sequence ID" value="PSR20624.1"/>
    <property type="molecule type" value="Genomic_DNA"/>
</dbReference>
<evidence type="ECO:0000313" key="3">
    <source>
        <dbReference type="EMBL" id="PSR20624.1"/>
    </source>
</evidence>
<dbReference type="PROSITE" id="PS50206">
    <property type="entry name" value="RHODANESE_3"/>
    <property type="match status" value="1"/>
</dbReference>
<dbReference type="PANTHER" id="PTHR43031:SF1">
    <property type="entry name" value="PYRIDINE NUCLEOTIDE-DISULPHIDE OXIDOREDUCTASE"/>
    <property type="match status" value="1"/>
</dbReference>
<comment type="caution">
    <text evidence="3">The sequence shown here is derived from an EMBL/GenBank/DDBJ whole genome shotgun (WGS) entry which is preliminary data.</text>
</comment>
<feature type="domain" description="HTH arsR-type" evidence="2">
    <location>
        <begin position="7"/>
        <end position="101"/>
    </location>
</feature>
<dbReference type="InterPro" id="IPR050229">
    <property type="entry name" value="GlpE_sulfurtransferase"/>
</dbReference>
<dbReference type="SMART" id="SM00418">
    <property type="entry name" value="HTH_ARSR"/>
    <property type="match status" value="1"/>
</dbReference>
<dbReference type="CDD" id="cd00158">
    <property type="entry name" value="RHOD"/>
    <property type="match status" value="1"/>
</dbReference>
<organism evidence="3 4">
    <name type="scientific">Sulfobacillus acidophilus</name>
    <dbReference type="NCBI Taxonomy" id="53633"/>
    <lineage>
        <taxon>Bacteria</taxon>
        <taxon>Bacillati</taxon>
        <taxon>Bacillota</taxon>
        <taxon>Clostridia</taxon>
        <taxon>Eubacteriales</taxon>
        <taxon>Clostridiales Family XVII. Incertae Sedis</taxon>
        <taxon>Sulfobacillus</taxon>
    </lineage>
</organism>
<evidence type="ECO:0000259" key="2">
    <source>
        <dbReference type="PROSITE" id="PS50987"/>
    </source>
</evidence>
<dbReference type="SMART" id="SM00450">
    <property type="entry name" value="RHOD"/>
    <property type="match status" value="1"/>
</dbReference>
<dbReference type="InterPro" id="IPR036390">
    <property type="entry name" value="WH_DNA-bd_sf"/>
</dbReference>
<evidence type="ECO:0000259" key="1">
    <source>
        <dbReference type="PROSITE" id="PS50206"/>
    </source>
</evidence>
<dbReference type="GO" id="GO:0003700">
    <property type="term" value="F:DNA-binding transcription factor activity"/>
    <property type="evidence" value="ECO:0007669"/>
    <property type="project" value="InterPro"/>
</dbReference>
<dbReference type="InterPro" id="IPR036388">
    <property type="entry name" value="WH-like_DNA-bd_sf"/>
</dbReference>
<dbReference type="Pfam" id="PF00581">
    <property type="entry name" value="Rhodanese"/>
    <property type="match status" value="1"/>
</dbReference>
<dbReference type="Pfam" id="PF01022">
    <property type="entry name" value="HTH_5"/>
    <property type="match status" value="1"/>
</dbReference>
<dbReference type="NCBIfam" id="NF033788">
    <property type="entry name" value="HTH_metalloreg"/>
    <property type="match status" value="1"/>
</dbReference>
<dbReference type="InterPro" id="IPR011991">
    <property type="entry name" value="ArsR-like_HTH"/>
</dbReference>
<protein>
    <submittedName>
        <fullName evidence="3">ArsR family transcriptional regulator</fullName>
    </submittedName>
</protein>
<dbReference type="Gene3D" id="1.10.10.10">
    <property type="entry name" value="Winged helix-like DNA-binding domain superfamily/Winged helix DNA-binding domain"/>
    <property type="match status" value="1"/>
</dbReference>
<reference evidence="3 4" key="1">
    <citation type="journal article" date="2014" name="BMC Genomics">
        <title>Comparison of environmental and isolate Sulfobacillus genomes reveals diverse carbon, sulfur, nitrogen, and hydrogen metabolisms.</title>
        <authorList>
            <person name="Justice N.B."/>
            <person name="Norman A."/>
            <person name="Brown C.T."/>
            <person name="Singh A."/>
            <person name="Thomas B.C."/>
            <person name="Banfield J.F."/>
        </authorList>
    </citation>
    <scope>NUCLEOTIDE SEQUENCE [LARGE SCALE GENOMIC DNA]</scope>
    <source>
        <strain evidence="3">AMDSBA3</strain>
    </source>
</reference>
<feature type="domain" description="Rhodanese" evidence="1">
    <location>
        <begin position="131"/>
        <end position="220"/>
    </location>
</feature>
<dbReference type="AlphaFoldDB" id="A0A2T2WEG4"/>
<gene>
    <name evidence="3" type="ORF">C7B45_14005</name>
</gene>